<dbReference type="KEGG" id="afs:AFR_16570"/>
<dbReference type="InterPro" id="IPR003018">
    <property type="entry name" value="GAF"/>
</dbReference>
<organism evidence="2 3">
    <name type="scientific">Actinoplanes friuliensis DSM 7358</name>
    <dbReference type="NCBI Taxonomy" id="1246995"/>
    <lineage>
        <taxon>Bacteria</taxon>
        <taxon>Bacillati</taxon>
        <taxon>Actinomycetota</taxon>
        <taxon>Actinomycetes</taxon>
        <taxon>Micromonosporales</taxon>
        <taxon>Micromonosporaceae</taxon>
        <taxon>Actinoplanes</taxon>
    </lineage>
</organism>
<dbReference type="EMBL" id="CP006272">
    <property type="protein sequence ID" value="AGZ41592.1"/>
    <property type="molecule type" value="Genomic_DNA"/>
</dbReference>
<name>U5VXV1_9ACTN</name>
<dbReference type="SMART" id="SM01012">
    <property type="entry name" value="ANTAR"/>
    <property type="match status" value="1"/>
</dbReference>
<dbReference type="SUPFAM" id="SSF55781">
    <property type="entry name" value="GAF domain-like"/>
    <property type="match status" value="1"/>
</dbReference>
<dbReference type="Pfam" id="PF03861">
    <property type="entry name" value="ANTAR"/>
    <property type="match status" value="1"/>
</dbReference>
<dbReference type="HOGENOM" id="CLU_074354_4_0_11"/>
<dbReference type="GO" id="GO:0003723">
    <property type="term" value="F:RNA binding"/>
    <property type="evidence" value="ECO:0007669"/>
    <property type="project" value="InterPro"/>
</dbReference>
<dbReference type="Pfam" id="PF13185">
    <property type="entry name" value="GAF_2"/>
    <property type="match status" value="1"/>
</dbReference>
<dbReference type="Gene3D" id="3.30.450.40">
    <property type="match status" value="1"/>
</dbReference>
<feature type="domain" description="ANTAR" evidence="1">
    <location>
        <begin position="166"/>
        <end position="221"/>
    </location>
</feature>
<dbReference type="InterPro" id="IPR029016">
    <property type="entry name" value="GAF-like_dom_sf"/>
</dbReference>
<sequence>MHDRLVGLAGMPDSAASVEIDLIVIAQLVASRVKAVDYASVTSRRGGAYATVATSSDVALAVDAAQYADDAGPCLEALDGGYPAAVPDIATTITWPGFRDAAVGMGLASSLSIPLVAGSGRTVAALNLYSHDPDAMAALTTSVWSAYDSDPPVNALDTIGEGGTELVAGLTAALEVRAVIQRGLGTIMGIDRCGADVAYRTLCTLAEASGDTLFAASARLLMDSEG</sequence>
<dbReference type="AlphaFoldDB" id="U5VXV1"/>
<dbReference type="eggNOG" id="COG2203">
    <property type="taxonomic scope" value="Bacteria"/>
</dbReference>
<evidence type="ECO:0000313" key="3">
    <source>
        <dbReference type="Proteomes" id="UP000017746"/>
    </source>
</evidence>
<keyword evidence="3" id="KW-1185">Reference proteome</keyword>
<evidence type="ECO:0000259" key="1">
    <source>
        <dbReference type="SMART" id="SM01012"/>
    </source>
</evidence>
<evidence type="ECO:0000313" key="2">
    <source>
        <dbReference type="EMBL" id="AGZ41592.1"/>
    </source>
</evidence>
<reference evidence="2 3" key="1">
    <citation type="journal article" date="2014" name="J. Biotechnol.">
        <title>Complete genome sequence of the actinobacterium Actinoplanes friuliensis HAG 010964, producer of the lipopeptide antibiotic friulimycin.</title>
        <authorList>
            <person name="Ruckert C."/>
            <person name="Szczepanowski R."/>
            <person name="Albersmeier A."/>
            <person name="Goesmann A."/>
            <person name="Fischer N."/>
            <person name="Steinkamper A."/>
            <person name="Puhler A."/>
            <person name="Biener R."/>
            <person name="Schwartz D."/>
            <person name="Kalinowski J."/>
        </authorList>
    </citation>
    <scope>NUCLEOTIDE SEQUENCE [LARGE SCALE GENOMIC DNA]</scope>
    <source>
        <strain evidence="2 3">DSM 7358</strain>
    </source>
</reference>
<gene>
    <name evidence="2" type="ORF">AFR_16570</name>
</gene>
<dbReference type="PATRIC" id="fig|1246995.3.peg.3360"/>
<dbReference type="Proteomes" id="UP000017746">
    <property type="component" value="Chromosome"/>
</dbReference>
<protein>
    <recommendedName>
        <fullName evidence="1">ANTAR domain-containing protein</fullName>
    </recommendedName>
</protein>
<dbReference type="InterPro" id="IPR005561">
    <property type="entry name" value="ANTAR"/>
</dbReference>
<dbReference type="STRING" id="1246995.AFR_16570"/>
<accession>U5VXV1</accession>
<proteinExistence type="predicted"/>